<evidence type="ECO:0000313" key="12">
    <source>
        <dbReference type="Proteomes" id="UP000501690"/>
    </source>
</evidence>
<dbReference type="PRINTS" id="PR00724">
    <property type="entry name" value="CRBOXYPTASEC"/>
</dbReference>
<dbReference type="GO" id="GO:0005576">
    <property type="term" value="C:extracellular region"/>
    <property type="evidence" value="ECO:0007669"/>
    <property type="project" value="UniProtKB-SubCell"/>
</dbReference>
<keyword evidence="4 10" id="KW-0121">Carboxypeptidase</keyword>
<gene>
    <name evidence="11" type="ORF">DEO72_LG5g1401</name>
</gene>
<dbReference type="InterPro" id="IPR033124">
    <property type="entry name" value="Ser_caboxypep_his_AS"/>
</dbReference>
<feature type="chain" id="PRO_5019881952" description="Carboxypeptidase" evidence="10">
    <location>
        <begin position="19"/>
        <end position="941"/>
    </location>
</feature>
<evidence type="ECO:0000313" key="11">
    <source>
        <dbReference type="EMBL" id="QCD93328.1"/>
    </source>
</evidence>
<dbReference type="GO" id="GO:0004185">
    <property type="term" value="F:serine-type carboxypeptidase activity"/>
    <property type="evidence" value="ECO:0007669"/>
    <property type="project" value="UniProtKB-UniRule"/>
</dbReference>
<dbReference type="PROSITE" id="PS00560">
    <property type="entry name" value="CARBOXYPEPT_SER_HIS"/>
    <property type="match status" value="2"/>
</dbReference>
<evidence type="ECO:0000256" key="6">
    <source>
        <dbReference type="ARBA" id="ARBA00022729"/>
    </source>
</evidence>
<comment type="similarity">
    <text evidence="2 10">Belongs to the peptidase S10 family.</text>
</comment>
<accession>A0A4D6LYC4</accession>
<keyword evidence="5 10" id="KW-0645">Protease</keyword>
<dbReference type="EC" id="3.4.16.-" evidence="10"/>
<keyword evidence="7 10" id="KW-0378">Hydrolase</keyword>
<evidence type="ECO:0000256" key="2">
    <source>
        <dbReference type="ARBA" id="ARBA00009431"/>
    </source>
</evidence>
<dbReference type="GO" id="GO:0005773">
    <property type="term" value="C:vacuole"/>
    <property type="evidence" value="ECO:0007669"/>
    <property type="project" value="TreeGrafter"/>
</dbReference>
<dbReference type="SUPFAM" id="SSF53474">
    <property type="entry name" value="alpha/beta-Hydrolases"/>
    <property type="match status" value="2"/>
</dbReference>
<dbReference type="PANTHER" id="PTHR11802:SF280">
    <property type="entry name" value="SERINE CARBOXYPEPTIDASE-LIKE 35"/>
    <property type="match status" value="1"/>
</dbReference>
<reference evidence="11 12" key="1">
    <citation type="submission" date="2019-04" db="EMBL/GenBank/DDBJ databases">
        <title>An improved genome assembly and genetic linkage map for asparagus bean, Vigna unguiculata ssp. sesquipedialis.</title>
        <authorList>
            <person name="Xia Q."/>
            <person name="Zhang R."/>
            <person name="Dong Y."/>
        </authorList>
    </citation>
    <scope>NUCLEOTIDE SEQUENCE [LARGE SCALE GENOMIC DNA]</scope>
    <source>
        <tissue evidence="11">Leaf</tissue>
    </source>
</reference>
<dbReference type="Gene3D" id="6.10.250.940">
    <property type="match status" value="2"/>
</dbReference>
<dbReference type="Gene3D" id="3.40.50.1820">
    <property type="entry name" value="alpha/beta hydrolase"/>
    <property type="match status" value="2"/>
</dbReference>
<evidence type="ECO:0000256" key="7">
    <source>
        <dbReference type="ARBA" id="ARBA00022801"/>
    </source>
</evidence>
<dbReference type="FunFam" id="3.40.50.1820:FF:000030">
    <property type="entry name" value="Carboxypeptidase"/>
    <property type="match status" value="2"/>
</dbReference>
<dbReference type="AlphaFoldDB" id="A0A4D6LYC4"/>
<evidence type="ECO:0000256" key="9">
    <source>
        <dbReference type="ARBA" id="ARBA00023180"/>
    </source>
</evidence>
<dbReference type="PROSITE" id="PS00131">
    <property type="entry name" value="CARBOXYPEPT_SER_SER"/>
    <property type="match status" value="2"/>
</dbReference>
<evidence type="ECO:0000256" key="10">
    <source>
        <dbReference type="RuleBase" id="RU361156"/>
    </source>
</evidence>
<keyword evidence="3" id="KW-0964">Secreted</keyword>
<dbReference type="FunFam" id="3.40.50.11320:FF:000001">
    <property type="entry name" value="Carboxypeptidase"/>
    <property type="match status" value="2"/>
</dbReference>
<proteinExistence type="inferred from homology"/>
<dbReference type="PANTHER" id="PTHR11802">
    <property type="entry name" value="SERINE PROTEASE FAMILY S10 SERINE CARBOXYPEPTIDASE"/>
    <property type="match status" value="1"/>
</dbReference>
<dbReference type="GO" id="GO:0006508">
    <property type="term" value="P:proteolysis"/>
    <property type="evidence" value="ECO:0007669"/>
    <property type="project" value="UniProtKB-KW"/>
</dbReference>
<dbReference type="InterPro" id="IPR029058">
    <property type="entry name" value="AB_hydrolase_fold"/>
</dbReference>
<protein>
    <recommendedName>
        <fullName evidence="10">Carboxypeptidase</fullName>
        <ecNumber evidence="10">3.4.16.-</ecNumber>
    </recommendedName>
</protein>
<feature type="signal peptide" evidence="10">
    <location>
        <begin position="1"/>
        <end position="18"/>
    </location>
</feature>
<dbReference type="Pfam" id="PF00450">
    <property type="entry name" value="Peptidase_S10"/>
    <property type="match status" value="2"/>
</dbReference>
<comment type="subcellular location">
    <subcellularLocation>
        <location evidence="1">Secreted</location>
    </subcellularLocation>
</comment>
<keyword evidence="9" id="KW-0325">Glycoprotein</keyword>
<dbReference type="InterPro" id="IPR018202">
    <property type="entry name" value="Ser_caboxypep_ser_AS"/>
</dbReference>
<keyword evidence="8" id="KW-1015">Disulfide bond</keyword>
<evidence type="ECO:0000256" key="8">
    <source>
        <dbReference type="ARBA" id="ARBA00023157"/>
    </source>
</evidence>
<dbReference type="EMBL" id="CP039349">
    <property type="protein sequence ID" value="QCD93328.1"/>
    <property type="molecule type" value="Genomic_DNA"/>
</dbReference>
<name>A0A4D6LYC4_VIGUN</name>
<dbReference type="InterPro" id="IPR001563">
    <property type="entry name" value="Peptidase_S10"/>
</dbReference>
<evidence type="ECO:0000256" key="3">
    <source>
        <dbReference type="ARBA" id="ARBA00022525"/>
    </source>
</evidence>
<organism evidence="11 12">
    <name type="scientific">Vigna unguiculata</name>
    <name type="common">Cowpea</name>
    <dbReference type="NCBI Taxonomy" id="3917"/>
    <lineage>
        <taxon>Eukaryota</taxon>
        <taxon>Viridiplantae</taxon>
        <taxon>Streptophyta</taxon>
        <taxon>Embryophyta</taxon>
        <taxon>Tracheophyta</taxon>
        <taxon>Spermatophyta</taxon>
        <taxon>Magnoliopsida</taxon>
        <taxon>eudicotyledons</taxon>
        <taxon>Gunneridae</taxon>
        <taxon>Pentapetalae</taxon>
        <taxon>rosids</taxon>
        <taxon>fabids</taxon>
        <taxon>Fabales</taxon>
        <taxon>Fabaceae</taxon>
        <taxon>Papilionoideae</taxon>
        <taxon>50 kb inversion clade</taxon>
        <taxon>NPAAA clade</taxon>
        <taxon>indigoferoid/millettioid clade</taxon>
        <taxon>Phaseoleae</taxon>
        <taxon>Vigna</taxon>
    </lineage>
</organism>
<dbReference type="Proteomes" id="UP000501690">
    <property type="component" value="Linkage Group LG5"/>
</dbReference>
<dbReference type="Gene3D" id="3.40.50.11320">
    <property type="match status" value="2"/>
</dbReference>
<evidence type="ECO:0000256" key="1">
    <source>
        <dbReference type="ARBA" id="ARBA00004613"/>
    </source>
</evidence>
<keyword evidence="12" id="KW-1185">Reference proteome</keyword>
<evidence type="ECO:0000256" key="4">
    <source>
        <dbReference type="ARBA" id="ARBA00022645"/>
    </source>
</evidence>
<evidence type="ECO:0000256" key="5">
    <source>
        <dbReference type="ARBA" id="ARBA00022670"/>
    </source>
</evidence>
<sequence length="941" mass="106444">MAMEILLVVFLLSNVAAGAEYSAGYNIRDDKVTNLPGQPPVKFDHYAGYVKLREEEDKALFYWFFEAQEAPSDKPLVLWLSGGPGCSSIAFGAAQEIGPFLVDGHERLTFNRYSWNRVANIIFLESPISVGFSYTNNSEDLSKLGDQVVALDNYAFLVGWFKRFPRFKSHEFYIVGESYGGHYAPQLAEVIHEGNRNGPYINLKGFMVGNAVINYVTDLKGVFDFALCHAIITKQVYDGIRETCDFTRKEQTKECSQNVGNFLEAYTDINIFSIYSPVCPADYDKPLSDTPNVAPYAVSEFDIWNMMPSTGYDPCEVIHVQKYFNKMDVQKAIHAYLPNMSQPHTVCSTKIKNWNDSPTTVLPVIQKLLRAGLRIWIYSGDTDGRVPLISTRYSLRELNLNVTEKWRVWFEEREVAGWVEEYEGGLTFASVRGAGHQVPVYKPQQALSLFSHFLSAQPLPKSFRFSLSPDISTRPTAMAMEILLVVFLLSNVAAGAEYSAGYNIRDDKVTNLPGQPPVKFDHYAGYVKLREEEDKALFYWFFEAQEAPSDKPLVLWLSGGPGCSSIAFGAAQEIGPFLVDGHERLTFNRYSWNRVANIIFLESPISVGFSYTNNSEDLSKLGDQVVALDNYAFLVGWFKRFPRFKSHEFYIVGESYGGHYAPQLAEVIHEGNRNGPYINLKGFMVGNAVINYVTDLKGVFDFALCHAIITKQVYDGIRETCDFTRKEQTKECSQNVGNFLEAYTDINIFSIYSPVCPADYDKPLSDTPNVAPYAVSEFDIWNMMPSTGYDPCEVIHVQKYFNKMDVQKAIHAYLPNMSQPHTVCSTKIKNWNDSPTTVLPVIQKLLRAGLRIWIYSGDTDGRVPLISTRYSLRELNLNVTEKWRVWFEEREVAGWVEEYEGGLTFASVRGAGHQVPVYKPQQALSLFSHFLSAQPLPSSRF</sequence>
<keyword evidence="6 10" id="KW-0732">Signal</keyword>